<evidence type="ECO:0000313" key="8">
    <source>
        <dbReference type="EMBL" id="CPR21837.1"/>
    </source>
</evidence>
<dbReference type="OrthoDB" id="9802264at2"/>
<dbReference type="InterPro" id="IPR017871">
    <property type="entry name" value="ABC_transporter-like_CS"/>
</dbReference>
<comment type="similarity">
    <text evidence="6">Belongs to the ABC transporter superfamily. Macrolide exporter (TC 3.A.1.122) family.</text>
</comment>
<dbReference type="Proteomes" id="UP000033187">
    <property type="component" value="Chromosome 1"/>
</dbReference>
<dbReference type="InterPro" id="IPR015854">
    <property type="entry name" value="ABC_transpr_LolD-like"/>
</dbReference>
<keyword evidence="3" id="KW-0547">Nucleotide-binding</keyword>
<dbReference type="GO" id="GO:0005886">
    <property type="term" value="C:plasma membrane"/>
    <property type="evidence" value="ECO:0007669"/>
    <property type="project" value="TreeGrafter"/>
</dbReference>
<dbReference type="PANTHER" id="PTHR24220">
    <property type="entry name" value="IMPORT ATP-BINDING PROTEIN"/>
    <property type="match status" value="1"/>
</dbReference>
<dbReference type="FunFam" id="3.40.50.300:FF:000032">
    <property type="entry name" value="Export ABC transporter ATP-binding protein"/>
    <property type="match status" value="1"/>
</dbReference>
<feature type="domain" description="ABC transporter" evidence="7">
    <location>
        <begin position="18"/>
        <end position="254"/>
    </location>
</feature>
<dbReference type="KEGG" id="fil:BN1229_v1_2645"/>
<dbReference type="RefSeq" id="WP_046478487.1">
    <property type="nucleotide sequence ID" value="NZ_LN829118.1"/>
</dbReference>
<reference evidence="9" key="1">
    <citation type="submission" date="2015-02" db="EMBL/GenBank/DDBJ databases">
        <authorList>
            <person name="Chooi Y.-H."/>
        </authorList>
    </citation>
    <scope>NUCLEOTIDE SEQUENCE [LARGE SCALE GENOMIC DNA]</scope>
    <source>
        <strain evidence="9">strain Y</strain>
    </source>
</reference>
<evidence type="ECO:0000259" key="7">
    <source>
        <dbReference type="PROSITE" id="PS50893"/>
    </source>
</evidence>
<dbReference type="InterPro" id="IPR003439">
    <property type="entry name" value="ABC_transporter-like_ATP-bd"/>
</dbReference>
<dbReference type="Gene3D" id="3.40.50.300">
    <property type="entry name" value="P-loop containing nucleotide triphosphate hydrolases"/>
    <property type="match status" value="1"/>
</dbReference>
<keyword evidence="5" id="KW-1278">Translocase</keyword>
<dbReference type="PANTHER" id="PTHR24220:SF376">
    <property type="entry name" value="ABC TRANSPORTER"/>
    <property type="match status" value="1"/>
</dbReference>
<protein>
    <submittedName>
        <fullName evidence="8">ABC transporter</fullName>
    </submittedName>
</protein>
<dbReference type="GO" id="GO:0098796">
    <property type="term" value="C:membrane protein complex"/>
    <property type="evidence" value="ECO:0007669"/>
    <property type="project" value="UniProtKB-ARBA"/>
</dbReference>
<organism evidence="8 9">
    <name type="scientific">Candidatus Filomicrobium marinum</name>
    <dbReference type="NCBI Taxonomy" id="1608628"/>
    <lineage>
        <taxon>Bacteria</taxon>
        <taxon>Pseudomonadati</taxon>
        <taxon>Pseudomonadota</taxon>
        <taxon>Alphaproteobacteria</taxon>
        <taxon>Hyphomicrobiales</taxon>
        <taxon>Hyphomicrobiaceae</taxon>
        <taxon>Filomicrobium</taxon>
    </lineage>
</organism>
<evidence type="ECO:0000256" key="1">
    <source>
        <dbReference type="ARBA" id="ARBA00022448"/>
    </source>
</evidence>
<dbReference type="InterPro" id="IPR027417">
    <property type="entry name" value="P-loop_NTPase"/>
</dbReference>
<gene>
    <name evidence="8" type="ORF">YBN1229_v1_3270</name>
</gene>
<proteinExistence type="inferred from homology"/>
<sequence>MNDFSTSASVTEPLLVARQIKKVFGTGAGEVQVLKGIDLDLKPGELTLLMGPSGSGKTTLLSILGCILTQNSGELEIAGRNTTGMSPEEMADLRRHHIGFVFQSYNLFPTLTALENVMLALDVRDQLPADAPQRAASALNAVGLSHRINTYPSKLSGGEKQRVAIARALAGSPSVILADEPTAALDSENGQAVMALLAEVSRDTSRAVLAVTHDHRTLKYADRIIRIEDGFIVGDERPSQGEIVNHNSVGEHAAAAANGSHDHV</sequence>
<keyword evidence="2" id="KW-1003">Cell membrane</keyword>
<dbReference type="InterPro" id="IPR017911">
    <property type="entry name" value="MacB-like_ATP-bd"/>
</dbReference>
<evidence type="ECO:0000256" key="3">
    <source>
        <dbReference type="ARBA" id="ARBA00022741"/>
    </source>
</evidence>
<dbReference type="InterPro" id="IPR003593">
    <property type="entry name" value="AAA+_ATPase"/>
</dbReference>
<dbReference type="SUPFAM" id="SSF52540">
    <property type="entry name" value="P-loop containing nucleoside triphosphate hydrolases"/>
    <property type="match status" value="1"/>
</dbReference>
<dbReference type="GO" id="GO:0005524">
    <property type="term" value="F:ATP binding"/>
    <property type="evidence" value="ECO:0007669"/>
    <property type="project" value="UniProtKB-KW"/>
</dbReference>
<keyword evidence="9" id="KW-1185">Reference proteome</keyword>
<evidence type="ECO:0000256" key="2">
    <source>
        <dbReference type="ARBA" id="ARBA00022519"/>
    </source>
</evidence>
<evidence type="ECO:0000256" key="6">
    <source>
        <dbReference type="ARBA" id="ARBA00038388"/>
    </source>
</evidence>
<dbReference type="CDD" id="cd03255">
    <property type="entry name" value="ABC_MJ0796_LolCDE_FtsE"/>
    <property type="match status" value="1"/>
</dbReference>
<name>A0A0D6JJF4_9HYPH</name>
<dbReference type="GO" id="GO:0016887">
    <property type="term" value="F:ATP hydrolysis activity"/>
    <property type="evidence" value="ECO:0007669"/>
    <property type="project" value="InterPro"/>
</dbReference>
<accession>A0A0D6JJF4</accession>
<dbReference type="Pfam" id="PF00005">
    <property type="entry name" value="ABC_tran"/>
    <property type="match status" value="1"/>
</dbReference>
<evidence type="ECO:0000313" key="9">
    <source>
        <dbReference type="Proteomes" id="UP000033187"/>
    </source>
</evidence>
<evidence type="ECO:0000256" key="5">
    <source>
        <dbReference type="ARBA" id="ARBA00022967"/>
    </source>
</evidence>
<keyword evidence="2" id="KW-0472">Membrane</keyword>
<dbReference type="EMBL" id="LN829119">
    <property type="protein sequence ID" value="CPR21837.1"/>
    <property type="molecule type" value="Genomic_DNA"/>
</dbReference>
<keyword evidence="1" id="KW-0813">Transport</keyword>
<dbReference type="AlphaFoldDB" id="A0A0D6JJF4"/>
<dbReference type="PROSITE" id="PS50893">
    <property type="entry name" value="ABC_TRANSPORTER_2"/>
    <property type="match status" value="1"/>
</dbReference>
<dbReference type="PROSITE" id="PS00211">
    <property type="entry name" value="ABC_TRANSPORTER_1"/>
    <property type="match status" value="1"/>
</dbReference>
<keyword evidence="4" id="KW-0067">ATP-binding</keyword>
<keyword evidence="2" id="KW-0997">Cell inner membrane</keyword>
<dbReference type="GO" id="GO:0022857">
    <property type="term" value="F:transmembrane transporter activity"/>
    <property type="evidence" value="ECO:0007669"/>
    <property type="project" value="UniProtKB-ARBA"/>
</dbReference>
<dbReference type="SMART" id="SM00382">
    <property type="entry name" value="AAA"/>
    <property type="match status" value="1"/>
</dbReference>
<dbReference type="KEGG" id="fiy:BN1229_v1_3270"/>
<evidence type="ECO:0000256" key="4">
    <source>
        <dbReference type="ARBA" id="ARBA00022840"/>
    </source>
</evidence>